<evidence type="ECO:0000313" key="2">
    <source>
        <dbReference type="Proteomes" id="UP000602050"/>
    </source>
</evidence>
<accession>A0A8J2TMH8</accession>
<reference evidence="1" key="2">
    <citation type="submission" date="2020-09" db="EMBL/GenBank/DDBJ databases">
        <authorList>
            <person name="Sun Q."/>
            <person name="Zhou Y."/>
        </authorList>
    </citation>
    <scope>NUCLEOTIDE SEQUENCE</scope>
    <source>
        <strain evidence="1">CGMCC 1.12360</strain>
    </source>
</reference>
<dbReference type="EMBL" id="BMEV01000045">
    <property type="protein sequence ID" value="GFZ81653.1"/>
    <property type="molecule type" value="Genomic_DNA"/>
</dbReference>
<comment type="caution">
    <text evidence="1">The sequence shown here is derived from an EMBL/GenBank/DDBJ whole genome shotgun (WGS) entry which is preliminary data.</text>
</comment>
<sequence>MAHTLSYYRVNNNTMAVAYAPPFYNSALVLEVNGMLRIQKRPLEIIRDACIDYYSSFDGRREAVMCKTKYRRKVPIPINPDLGIYAFPTHALDDKACCWIFYHHVEKIKEGKYNGIVVFKNGMELEVETSAYVLKEQMRRTEDIILDYGGLSALHFRDEIIAEKQAVYRIKDK</sequence>
<dbReference type="AlphaFoldDB" id="A0A8J2TMH8"/>
<reference evidence="1" key="1">
    <citation type="journal article" date="2014" name="Int. J. Syst. Evol. Microbiol.">
        <title>Complete genome sequence of Corynebacterium casei LMG S-19264T (=DSM 44701T), isolated from a smear-ripened cheese.</title>
        <authorList>
            <consortium name="US DOE Joint Genome Institute (JGI-PGF)"/>
            <person name="Walter F."/>
            <person name="Albersmeier A."/>
            <person name="Kalinowski J."/>
            <person name="Ruckert C."/>
        </authorList>
    </citation>
    <scope>NUCLEOTIDE SEQUENCE</scope>
    <source>
        <strain evidence="1">CGMCC 1.12360</strain>
    </source>
</reference>
<evidence type="ECO:0000313" key="1">
    <source>
        <dbReference type="EMBL" id="GFZ81653.1"/>
    </source>
</evidence>
<gene>
    <name evidence="1" type="ORF">GCM10010978_23160</name>
</gene>
<evidence type="ECO:0008006" key="3">
    <source>
        <dbReference type="Google" id="ProtNLM"/>
    </source>
</evidence>
<dbReference type="InterPro" id="IPR010461">
    <property type="entry name" value="ComK"/>
</dbReference>
<dbReference type="Proteomes" id="UP000602050">
    <property type="component" value="Unassembled WGS sequence"/>
</dbReference>
<proteinExistence type="predicted"/>
<organism evidence="1 2">
    <name type="scientific">Compostibacillus humi</name>
    <dbReference type="NCBI Taxonomy" id="1245525"/>
    <lineage>
        <taxon>Bacteria</taxon>
        <taxon>Bacillati</taxon>
        <taxon>Bacillota</taxon>
        <taxon>Bacilli</taxon>
        <taxon>Bacillales</taxon>
        <taxon>Bacillaceae</taxon>
        <taxon>Compostibacillus</taxon>
    </lineage>
</organism>
<keyword evidence="2" id="KW-1185">Reference proteome</keyword>
<dbReference type="RefSeq" id="WP_188392567.1">
    <property type="nucleotide sequence ID" value="NZ_BMEV01000045.1"/>
</dbReference>
<dbReference type="Pfam" id="PF06338">
    <property type="entry name" value="ComK"/>
    <property type="match status" value="1"/>
</dbReference>
<name>A0A8J2TMH8_9BACI</name>
<protein>
    <recommendedName>
        <fullName evidence="3">Competence protein</fullName>
    </recommendedName>
</protein>
<dbReference type="GO" id="GO:0030420">
    <property type="term" value="P:establishment of competence for transformation"/>
    <property type="evidence" value="ECO:0007669"/>
    <property type="project" value="InterPro"/>
</dbReference>